<dbReference type="Proteomes" id="UP001371218">
    <property type="component" value="Unassembled WGS sequence"/>
</dbReference>
<organism evidence="2 3">
    <name type="scientific">Ideonella lacteola</name>
    <dbReference type="NCBI Taxonomy" id="2984193"/>
    <lineage>
        <taxon>Bacteria</taxon>
        <taxon>Pseudomonadati</taxon>
        <taxon>Pseudomonadota</taxon>
        <taxon>Betaproteobacteria</taxon>
        <taxon>Burkholderiales</taxon>
        <taxon>Sphaerotilaceae</taxon>
        <taxon>Ideonella</taxon>
    </lineage>
</organism>
<dbReference type="RefSeq" id="WP_341424080.1">
    <property type="nucleotide sequence ID" value="NZ_JBBUTG010000001.1"/>
</dbReference>
<reference evidence="2 3" key="1">
    <citation type="submission" date="2024-04" db="EMBL/GenBank/DDBJ databases">
        <title>Novel species of the genus Ideonella isolated from streams.</title>
        <authorList>
            <person name="Lu H."/>
        </authorList>
    </citation>
    <scope>NUCLEOTIDE SEQUENCE [LARGE SCALE GENOMIC DNA]</scope>
    <source>
        <strain evidence="2 3">DXS29W</strain>
    </source>
</reference>
<comment type="caution">
    <text evidence="2">The sequence shown here is derived from an EMBL/GenBank/DDBJ whole genome shotgun (WGS) entry which is preliminary data.</text>
</comment>
<protein>
    <submittedName>
        <fullName evidence="2">TolC family protein</fullName>
    </submittedName>
</protein>
<evidence type="ECO:0000313" key="2">
    <source>
        <dbReference type="EMBL" id="MEK8029746.1"/>
    </source>
</evidence>
<name>A0ABU9BJ50_9BURK</name>
<dbReference type="PROSITE" id="PS51257">
    <property type="entry name" value="PROKAR_LIPOPROTEIN"/>
    <property type="match status" value="1"/>
</dbReference>
<dbReference type="PANTHER" id="PTHR30203:SF24">
    <property type="entry name" value="BLR4935 PROTEIN"/>
    <property type="match status" value="1"/>
</dbReference>
<evidence type="ECO:0000313" key="3">
    <source>
        <dbReference type="Proteomes" id="UP001371218"/>
    </source>
</evidence>
<proteinExistence type="predicted"/>
<dbReference type="Gene3D" id="1.20.1600.10">
    <property type="entry name" value="Outer membrane efflux proteins (OEP)"/>
    <property type="match status" value="1"/>
</dbReference>
<evidence type="ECO:0000256" key="1">
    <source>
        <dbReference type="SAM" id="MobiDB-lite"/>
    </source>
</evidence>
<accession>A0ABU9BJ50</accession>
<feature type="region of interest" description="Disordered" evidence="1">
    <location>
        <begin position="443"/>
        <end position="466"/>
    </location>
</feature>
<dbReference type="EMBL" id="JBBUTG010000001">
    <property type="protein sequence ID" value="MEK8029746.1"/>
    <property type="molecule type" value="Genomic_DNA"/>
</dbReference>
<keyword evidence="3" id="KW-1185">Reference proteome</keyword>
<sequence length="466" mass="50610">MRRLTATALAGSLLAGCASFSPDGGFDAVDQLAKDRVGHAPSYQRTSDQVDAAHRRVAELLQQPLSADSVVEIALLNSRELQARYAELRIAESDLVRAGRIANPSFSFGRLSGNGMVEIDRAVIFDVLSVFTMPLARQVEQQRFEQAQLQAAYDTVGAAAEARRAFYEAVTAQQLVGYFQQVRQAAEASNELARRMVAAGNFSKLAQMREQSFYSDATTQLARAQHQAVAAREQLVRALGLSGDQLEFRLPERLPDLPAAPAEPRDAEQTAIDKRLDVLMAKRATEATARSLGLTKATRLVNVLHAGYQNKSATGESLSRGYEIELELPLFDFGSARAARAEAVYMQALNRTAAVAVNARSEVRESYSAYRTAYDLARHYRDEVVPLRKRISDENLLRYNGMLASVFDLLADSKDQIAGVVGAVNALRDYWIAETNLQTALTGRSPGGSSAVGAGQAPMSASPAGH</sequence>
<dbReference type="InterPro" id="IPR010131">
    <property type="entry name" value="MdtP/NodT-like"/>
</dbReference>
<dbReference type="PANTHER" id="PTHR30203">
    <property type="entry name" value="OUTER MEMBRANE CATION EFFLUX PROTEIN"/>
    <property type="match status" value="1"/>
</dbReference>
<dbReference type="SUPFAM" id="SSF56954">
    <property type="entry name" value="Outer membrane efflux proteins (OEP)"/>
    <property type="match status" value="1"/>
</dbReference>
<gene>
    <name evidence="2" type="ORF">AACH06_02840</name>
</gene>